<feature type="region of interest" description="Disordered" evidence="1">
    <location>
        <begin position="57"/>
        <end position="87"/>
    </location>
</feature>
<comment type="caution">
    <text evidence="2">The sequence shown here is derived from an EMBL/GenBank/DDBJ whole genome shotgun (WGS) entry which is preliminary data.</text>
</comment>
<evidence type="ECO:0008006" key="4">
    <source>
        <dbReference type="Google" id="ProtNLM"/>
    </source>
</evidence>
<evidence type="ECO:0000256" key="1">
    <source>
        <dbReference type="SAM" id="MobiDB-lite"/>
    </source>
</evidence>
<protein>
    <recommendedName>
        <fullName evidence="4">Secreted protein</fullName>
    </recommendedName>
</protein>
<keyword evidence="3" id="KW-1185">Reference proteome</keyword>
<feature type="compositionally biased region" description="Basic residues" evidence="1">
    <location>
        <begin position="57"/>
        <end position="66"/>
    </location>
</feature>
<accession>A0ABP4T0F7</accession>
<evidence type="ECO:0000313" key="2">
    <source>
        <dbReference type="EMBL" id="GAA1680228.1"/>
    </source>
</evidence>
<reference evidence="3" key="1">
    <citation type="journal article" date="2019" name="Int. J. Syst. Evol. Microbiol.">
        <title>The Global Catalogue of Microorganisms (GCM) 10K type strain sequencing project: providing services to taxonomists for standard genome sequencing and annotation.</title>
        <authorList>
            <consortium name="The Broad Institute Genomics Platform"/>
            <consortium name="The Broad Institute Genome Sequencing Center for Infectious Disease"/>
            <person name="Wu L."/>
            <person name="Ma J."/>
        </authorList>
    </citation>
    <scope>NUCLEOTIDE SEQUENCE [LARGE SCALE GENOMIC DNA]</scope>
    <source>
        <strain evidence="3">JCM 16001</strain>
    </source>
</reference>
<proteinExistence type="predicted"/>
<gene>
    <name evidence="2" type="ORF">GCM10009830_29060</name>
</gene>
<sequence>MVAPGMTPTPPVTTRVGMPSVCESTALMSRFVLMFVLPLGALHGGATVQGAGRYRAAAKSRARRVSRTTCSRWASERGPRGGRVGPP</sequence>
<dbReference type="EMBL" id="BAAAQF010000010">
    <property type="protein sequence ID" value="GAA1680228.1"/>
    <property type="molecule type" value="Genomic_DNA"/>
</dbReference>
<evidence type="ECO:0000313" key="3">
    <source>
        <dbReference type="Proteomes" id="UP001499851"/>
    </source>
</evidence>
<organism evidence="2 3">
    <name type="scientific">Glycomyces endophyticus</name>
    <dbReference type="NCBI Taxonomy" id="480996"/>
    <lineage>
        <taxon>Bacteria</taxon>
        <taxon>Bacillati</taxon>
        <taxon>Actinomycetota</taxon>
        <taxon>Actinomycetes</taxon>
        <taxon>Glycomycetales</taxon>
        <taxon>Glycomycetaceae</taxon>
        <taxon>Glycomyces</taxon>
    </lineage>
</organism>
<dbReference type="Proteomes" id="UP001499851">
    <property type="component" value="Unassembled WGS sequence"/>
</dbReference>
<name>A0ABP4T0F7_9ACTN</name>